<dbReference type="EMBL" id="QEAS01000007">
    <property type="protein sequence ID" value="PWG80845.1"/>
    <property type="molecule type" value="Genomic_DNA"/>
</dbReference>
<sequence>MKQLSTLLILILLTTLCFGQTGTIRGRISLPDSSAAFASVKLPASSKGTLTDENGNFKLDGIAAGRQTLVISSVGYETLRIPIAISSGETSVINAQLKPFFSSLNDVVITGTRTSRRRLESPVAVNILDSKTFNITQSNTVSEGLCFQPGLRMETDCQTCNYTQLRMNGLGGSYSQVLINSRPVFTSLMSLYGLDQIPSNMIDKIEIVRGGGSVLYGSSAIAGTVNILTKEPQTSTFTLSSNLSSIKGKAVDNFYNANASVINDEKTSGASFFASHRDREAYDANGDGYSEISKLTNNSFGINSFLKFSPRSRLDFNGWSIYEERRGGNKIDEQADKADQSEYRLHNILLGGLNYQHEAKDGINSFSIYFSGQNTKRTHYTGIDHSDAWGHTKNHSLQGGFQYNHLFRDFLGGKNTITTGLEVQREYTFDEIKLYDYLIDQTINLTGLFIQSDWDISRNFSVLSGLRVNKSNKVDPLILTPRLSVLYKAGQNVQIRTSYARGFKAPQAFETDMHIAFAGGGVSLIRIDPGLKEETSDSFNASIDYNKASEKLIYGFTVDAFFTRLYNAFILEETGADQGGNQQLLRKNGGNSDVKGTTIEGRINYSQKFQIESGITFQKSEYQKPVSWSTELPGIRRYLRAPDIYGFYTLTILPQSRCNASISGVVTGPMKVPHFAGAPENDTDVLITSPTFNETNLKISYRFTLKKIAQDLQLYAGAQNIFNQYQKDFDTGKNRDSNYIYGPARPFTMFAGIKFGLM</sequence>
<dbReference type="SUPFAM" id="SSF49464">
    <property type="entry name" value="Carboxypeptidase regulatory domain-like"/>
    <property type="match status" value="1"/>
</dbReference>
<dbReference type="InterPro" id="IPR037066">
    <property type="entry name" value="Plug_dom_sf"/>
</dbReference>
<dbReference type="Gene3D" id="2.40.170.20">
    <property type="entry name" value="TonB-dependent receptor, beta-barrel domain"/>
    <property type="match status" value="1"/>
</dbReference>
<keyword evidence="6 8" id="KW-0472">Membrane</keyword>
<dbReference type="GO" id="GO:0044718">
    <property type="term" value="P:siderophore transmembrane transport"/>
    <property type="evidence" value="ECO:0007669"/>
    <property type="project" value="TreeGrafter"/>
</dbReference>
<reference evidence="12 13" key="1">
    <citation type="submission" date="2018-04" db="EMBL/GenBank/DDBJ databases">
        <title>Pedobacter chongqingensis sp. nov., isolated from a rottenly hemp rope.</title>
        <authorList>
            <person name="Cai Y."/>
        </authorList>
    </citation>
    <scope>NUCLEOTIDE SEQUENCE [LARGE SCALE GENOMIC DNA]</scope>
    <source>
        <strain evidence="12 13">FJ4-8</strain>
    </source>
</reference>
<dbReference type="InterPro" id="IPR039426">
    <property type="entry name" value="TonB-dep_rcpt-like"/>
</dbReference>
<dbReference type="InterPro" id="IPR012910">
    <property type="entry name" value="Plug_dom"/>
</dbReference>
<evidence type="ECO:0000256" key="2">
    <source>
        <dbReference type="ARBA" id="ARBA00022448"/>
    </source>
</evidence>
<evidence type="ECO:0000256" key="8">
    <source>
        <dbReference type="PROSITE-ProRule" id="PRU01360"/>
    </source>
</evidence>
<keyword evidence="13" id="KW-1185">Reference proteome</keyword>
<feature type="domain" description="TonB-dependent receptor plug" evidence="11">
    <location>
        <begin position="119"/>
        <end position="224"/>
    </location>
</feature>
<dbReference type="Pfam" id="PF07715">
    <property type="entry name" value="Plug"/>
    <property type="match status" value="1"/>
</dbReference>
<comment type="caution">
    <text evidence="12">The sequence shown here is derived from an EMBL/GenBank/DDBJ whole genome shotgun (WGS) entry which is preliminary data.</text>
</comment>
<keyword evidence="5 9" id="KW-0798">TonB box</keyword>
<evidence type="ECO:0000259" key="10">
    <source>
        <dbReference type="Pfam" id="PF00593"/>
    </source>
</evidence>
<evidence type="ECO:0000313" key="13">
    <source>
        <dbReference type="Proteomes" id="UP000245647"/>
    </source>
</evidence>
<dbReference type="OrthoDB" id="9760333at2"/>
<evidence type="ECO:0000256" key="3">
    <source>
        <dbReference type="ARBA" id="ARBA00022452"/>
    </source>
</evidence>
<keyword evidence="7 8" id="KW-0998">Cell outer membrane</keyword>
<protein>
    <submittedName>
        <fullName evidence="12">TonB-dependent receptor</fullName>
    </submittedName>
</protein>
<keyword evidence="3 8" id="KW-1134">Transmembrane beta strand</keyword>
<keyword evidence="12" id="KW-0675">Receptor</keyword>
<dbReference type="Gene3D" id="2.170.130.10">
    <property type="entry name" value="TonB-dependent receptor, plug domain"/>
    <property type="match status" value="1"/>
</dbReference>
<dbReference type="PROSITE" id="PS52016">
    <property type="entry name" value="TONB_DEPENDENT_REC_3"/>
    <property type="match status" value="1"/>
</dbReference>
<organism evidence="12 13">
    <name type="scientific">Pararcticibacter amylolyticus</name>
    <dbReference type="NCBI Taxonomy" id="2173175"/>
    <lineage>
        <taxon>Bacteria</taxon>
        <taxon>Pseudomonadati</taxon>
        <taxon>Bacteroidota</taxon>
        <taxon>Sphingobacteriia</taxon>
        <taxon>Sphingobacteriales</taxon>
        <taxon>Sphingobacteriaceae</taxon>
        <taxon>Pararcticibacter</taxon>
    </lineage>
</organism>
<evidence type="ECO:0000259" key="11">
    <source>
        <dbReference type="Pfam" id="PF07715"/>
    </source>
</evidence>
<evidence type="ECO:0000256" key="9">
    <source>
        <dbReference type="RuleBase" id="RU003357"/>
    </source>
</evidence>
<evidence type="ECO:0000256" key="5">
    <source>
        <dbReference type="ARBA" id="ARBA00023077"/>
    </source>
</evidence>
<dbReference type="GO" id="GO:0009279">
    <property type="term" value="C:cell outer membrane"/>
    <property type="evidence" value="ECO:0007669"/>
    <property type="project" value="UniProtKB-SubCell"/>
</dbReference>
<evidence type="ECO:0000256" key="4">
    <source>
        <dbReference type="ARBA" id="ARBA00022692"/>
    </source>
</evidence>
<dbReference type="SUPFAM" id="SSF56935">
    <property type="entry name" value="Porins"/>
    <property type="match status" value="1"/>
</dbReference>
<dbReference type="PANTHER" id="PTHR30069">
    <property type="entry name" value="TONB-DEPENDENT OUTER MEMBRANE RECEPTOR"/>
    <property type="match status" value="1"/>
</dbReference>
<evidence type="ECO:0000256" key="1">
    <source>
        <dbReference type="ARBA" id="ARBA00004571"/>
    </source>
</evidence>
<keyword evidence="4 8" id="KW-0812">Transmembrane</keyword>
<evidence type="ECO:0000256" key="7">
    <source>
        <dbReference type="ARBA" id="ARBA00023237"/>
    </source>
</evidence>
<proteinExistence type="inferred from homology"/>
<comment type="similarity">
    <text evidence="8 9">Belongs to the TonB-dependent receptor family.</text>
</comment>
<comment type="subcellular location">
    <subcellularLocation>
        <location evidence="1 8">Cell outer membrane</location>
        <topology evidence="1 8">Multi-pass membrane protein</topology>
    </subcellularLocation>
</comment>
<evidence type="ECO:0000313" key="12">
    <source>
        <dbReference type="EMBL" id="PWG80845.1"/>
    </source>
</evidence>
<dbReference type="Proteomes" id="UP000245647">
    <property type="component" value="Unassembled WGS sequence"/>
</dbReference>
<gene>
    <name evidence="12" type="ORF">DDR33_10345</name>
</gene>
<dbReference type="AlphaFoldDB" id="A0A2U2PHG1"/>
<dbReference type="GO" id="GO:0015344">
    <property type="term" value="F:siderophore uptake transmembrane transporter activity"/>
    <property type="evidence" value="ECO:0007669"/>
    <property type="project" value="TreeGrafter"/>
</dbReference>
<dbReference type="Gene3D" id="2.60.40.1120">
    <property type="entry name" value="Carboxypeptidase-like, regulatory domain"/>
    <property type="match status" value="1"/>
</dbReference>
<dbReference type="InterPro" id="IPR036942">
    <property type="entry name" value="Beta-barrel_TonB_sf"/>
</dbReference>
<feature type="domain" description="TonB-dependent receptor-like beta-barrel" evidence="10">
    <location>
        <begin position="286"/>
        <end position="721"/>
    </location>
</feature>
<evidence type="ECO:0000256" key="6">
    <source>
        <dbReference type="ARBA" id="ARBA00023136"/>
    </source>
</evidence>
<accession>A0A2U2PHG1</accession>
<dbReference type="Pfam" id="PF00593">
    <property type="entry name" value="TonB_dep_Rec_b-barrel"/>
    <property type="match status" value="1"/>
</dbReference>
<dbReference type="Pfam" id="PF13715">
    <property type="entry name" value="CarbopepD_reg_2"/>
    <property type="match status" value="1"/>
</dbReference>
<dbReference type="InterPro" id="IPR008969">
    <property type="entry name" value="CarboxyPept-like_regulatory"/>
</dbReference>
<keyword evidence="2 8" id="KW-0813">Transport</keyword>
<dbReference type="PANTHER" id="PTHR30069:SF57">
    <property type="entry name" value="TONB-DEPENDENT RECEPTOR"/>
    <property type="match status" value="1"/>
</dbReference>
<name>A0A2U2PHG1_9SPHI</name>
<dbReference type="InterPro" id="IPR000531">
    <property type="entry name" value="Beta-barrel_TonB"/>
</dbReference>